<accession>A0A423X3C7</accession>
<dbReference type="Gene3D" id="3.40.720.10">
    <property type="entry name" value="Alkaline Phosphatase, subunit A"/>
    <property type="match status" value="1"/>
</dbReference>
<keyword evidence="2" id="KW-0479">Metal-binding</keyword>
<evidence type="ECO:0000256" key="4">
    <source>
        <dbReference type="ARBA" id="ARBA00022837"/>
    </source>
</evidence>
<gene>
    <name evidence="6" type="ORF">VMCG_01606</name>
</gene>
<proteinExistence type="inferred from homology"/>
<dbReference type="InterPro" id="IPR050738">
    <property type="entry name" value="Sulfatase"/>
</dbReference>
<evidence type="ECO:0000256" key="1">
    <source>
        <dbReference type="ARBA" id="ARBA00008779"/>
    </source>
</evidence>
<keyword evidence="4" id="KW-0106">Calcium</keyword>
<reference evidence="6 7" key="1">
    <citation type="submission" date="2015-09" db="EMBL/GenBank/DDBJ databases">
        <title>Host preference determinants of Valsa canker pathogens revealed by comparative genomics.</title>
        <authorList>
            <person name="Yin Z."/>
            <person name="Huang L."/>
        </authorList>
    </citation>
    <scope>NUCLEOTIDE SEQUENCE [LARGE SCALE GENOMIC DNA]</scope>
    <source>
        <strain evidence="6 7">03-1</strain>
    </source>
</reference>
<dbReference type="STRING" id="356882.A0A423X3C7"/>
<dbReference type="PROSITE" id="PS00149">
    <property type="entry name" value="SULFATASE_2"/>
    <property type="match status" value="1"/>
</dbReference>
<dbReference type="GO" id="GO:0004065">
    <property type="term" value="F:arylsulfatase activity"/>
    <property type="evidence" value="ECO:0007669"/>
    <property type="project" value="TreeGrafter"/>
</dbReference>
<dbReference type="Proteomes" id="UP000283895">
    <property type="component" value="Unassembled WGS sequence"/>
</dbReference>
<keyword evidence="3" id="KW-0378">Hydrolase</keyword>
<evidence type="ECO:0000259" key="5">
    <source>
        <dbReference type="Pfam" id="PF00884"/>
    </source>
</evidence>
<dbReference type="SUPFAM" id="SSF53649">
    <property type="entry name" value="Alkaline phosphatase-like"/>
    <property type="match status" value="1"/>
</dbReference>
<protein>
    <recommendedName>
        <fullName evidence="5">Sulfatase N-terminal domain-containing protein</fullName>
    </recommendedName>
</protein>
<dbReference type="InterPro" id="IPR017850">
    <property type="entry name" value="Alkaline_phosphatase_core_sf"/>
</dbReference>
<name>A0A423X3C7_9PEZI</name>
<feature type="domain" description="Sulfatase N-terminal" evidence="5">
    <location>
        <begin position="8"/>
        <end position="443"/>
    </location>
</feature>
<sequence length="555" mass="61252">MTNPNKRPNFLIVVADDLGFSDTGPYGGEIPTPTLDRLAREGVLMTGFHTASACSPTRSMLLSGTDNHIAGLGQMAEYIRATGQTYAGRPGYEGYLNYRVAALPEILQDNGYHTIMSGKWHLGLKKELSPHARGFDKSFVYLAGSGNHYNNEPQLDNYTGPKSPPVWGDGLWMRDDVFLDRKRDIPQDFYSTTAFTDEMIQYLEGRTPEEREKPFLGYLAYTAPHWPLQAPKAVIDKYKGLYDDGPEALRDRRLEALIARGLVPPGVEPAPMVGETIKNWADMTPTERAHSARHMETYAAMVDLMDQNLARVVDHLERAGELDDTLVVFISDNGAEGKLLEALPVMAGVPLGRVIREHYDNALDNIGSADSFVWYGPHWACAATAPSRGFKAMVTEGGIRCPCIVRYPGFALSNSNSGGGPTVTREFTTVMDVLPTLLDLAGVAHPGTTFRGREVVLPRGRSWVAHLDGRAGTVHEDGTQDVTGWELFGRRAIRRGRWKAVFEPAPAGSEEWELYDLSTDLGEVHNLAAEEPEVLEGLLVEWERYSAETGMAIDI</sequence>
<dbReference type="Gene3D" id="3.30.1120.10">
    <property type="match status" value="1"/>
</dbReference>
<dbReference type="InterPro" id="IPR000917">
    <property type="entry name" value="Sulfatase_N"/>
</dbReference>
<dbReference type="CDD" id="cd16025">
    <property type="entry name" value="PAS_like"/>
    <property type="match status" value="1"/>
</dbReference>
<evidence type="ECO:0000313" key="7">
    <source>
        <dbReference type="Proteomes" id="UP000283895"/>
    </source>
</evidence>
<evidence type="ECO:0000313" key="6">
    <source>
        <dbReference type="EMBL" id="ROW10413.1"/>
    </source>
</evidence>
<dbReference type="GO" id="GO:0046872">
    <property type="term" value="F:metal ion binding"/>
    <property type="evidence" value="ECO:0007669"/>
    <property type="project" value="UniProtKB-KW"/>
</dbReference>
<dbReference type="Pfam" id="PF00884">
    <property type="entry name" value="Sulfatase"/>
    <property type="match status" value="1"/>
</dbReference>
<keyword evidence="7" id="KW-1185">Reference proteome</keyword>
<evidence type="ECO:0000256" key="2">
    <source>
        <dbReference type="ARBA" id="ARBA00022723"/>
    </source>
</evidence>
<dbReference type="EMBL" id="LKEA01000003">
    <property type="protein sequence ID" value="ROW10413.1"/>
    <property type="molecule type" value="Genomic_DNA"/>
</dbReference>
<comment type="caution">
    <text evidence="6">The sequence shown here is derived from an EMBL/GenBank/DDBJ whole genome shotgun (WGS) entry which is preliminary data.</text>
</comment>
<dbReference type="AlphaFoldDB" id="A0A423X3C7"/>
<evidence type="ECO:0000256" key="3">
    <source>
        <dbReference type="ARBA" id="ARBA00022801"/>
    </source>
</evidence>
<dbReference type="InterPro" id="IPR024607">
    <property type="entry name" value="Sulfatase_CS"/>
</dbReference>
<dbReference type="PANTHER" id="PTHR42693:SF33">
    <property type="entry name" value="ARYLSULFATASE"/>
    <property type="match status" value="1"/>
</dbReference>
<dbReference type="OrthoDB" id="103349at2759"/>
<comment type="similarity">
    <text evidence="1">Belongs to the sulfatase family.</text>
</comment>
<organism evidence="6 7">
    <name type="scientific">Cytospora schulzeri</name>
    <dbReference type="NCBI Taxonomy" id="448051"/>
    <lineage>
        <taxon>Eukaryota</taxon>
        <taxon>Fungi</taxon>
        <taxon>Dikarya</taxon>
        <taxon>Ascomycota</taxon>
        <taxon>Pezizomycotina</taxon>
        <taxon>Sordariomycetes</taxon>
        <taxon>Sordariomycetidae</taxon>
        <taxon>Diaporthales</taxon>
        <taxon>Cytosporaceae</taxon>
        <taxon>Cytospora</taxon>
    </lineage>
</organism>
<dbReference type="PANTHER" id="PTHR42693">
    <property type="entry name" value="ARYLSULFATASE FAMILY MEMBER"/>
    <property type="match status" value="1"/>
</dbReference>